<dbReference type="Proteomes" id="UP000612055">
    <property type="component" value="Unassembled WGS sequence"/>
</dbReference>
<feature type="region of interest" description="Disordered" evidence="1">
    <location>
        <begin position="699"/>
        <end position="719"/>
    </location>
</feature>
<evidence type="ECO:0000256" key="1">
    <source>
        <dbReference type="SAM" id="MobiDB-lite"/>
    </source>
</evidence>
<dbReference type="EMBL" id="JAEHOE010000073">
    <property type="protein sequence ID" value="KAG2489432.1"/>
    <property type="molecule type" value="Genomic_DNA"/>
</dbReference>
<name>A0A836BUW3_9CHLO</name>
<evidence type="ECO:0000313" key="3">
    <source>
        <dbReference type="Proteomes" id="UP000612055"/>
    </source>
</evidence>
<organism evidence="2 3">
    <name type="scientific">Edaphochlamys debaryana</name>
    <dbReference type="NCBI Taxonomy" id="47281"/>
    <lineage>
        <taxon>Eukaryota</taxon>
        <taxon>Viridiplantae</taxon>
        <taxon>Chlorophyta</taxon>
        <taxon>core chlorophytes</taxon>
        <taxon>Chlorophyceae</taxon>
        <taxon>CS clade</taxon>
        <taxon>Chlamydomonadales</taxon>
        <taxon>Chlamydomonadales incertae sedis</taxon>
        <taxon>Edaphochlamys</taxon>
    </lineage>
</organism>
<dbReference type="AlphaFoldDB" id="A0A836BUW3"/>
<reference evidence="2" key="1">
    <citation type="journal article" date="2020" name="bioRxiv">
        <title>Comparative genomics of Chlamydomonas.</title>
        <authorList>
            <person name="Craig R.J."/>
            <person name="Hasan A.R."/>
            <person name="Ness R.W."/>
            <person name="Keightley P.D."/>
        </authorList>
    </citation>
    <scope>NUCLEOTIDE SEQUENCE</scope>
    <source>
        <strain evidence="2">CCAP 11/70</strain>
    </source>
</reference>
<keyword evidence="3" id="KW-1185">Reference proteome</keyword>
<sequence>MELGQLAEALQTVHALLIGPNAGSRARALAADGSFAARLVTCMVVGTTWLCRLSELTEVQRQLAMEALAVVTNTAHALDASMRHSVAAAASAVAFARALLRTHTLQRLSRFCAAATAYLQGVAAALEAPVAAEAAPQEACVWGCVKALGMVPALISNFATLARTATQASLAPPPPADLAPQREWRRLEVAKRVLVSEFASHLGASGVFEHLARALVTAGLAASAAMNADAEDLQLPLDVAAPLCFEAVLCNISCVVQLCQAVLPDAAATLRGAMSGPCFRHLVLSAGLAALCIADGGPSHGLPRSLLDGLPVRGNAQATSSSGAQDVRVMEQEGEPAWLSGEIFDVLIVSLGPGPRPVPLLPFMGPRAAVSLLLRVGRLALASFRAWCQADPTAAAGEFDFLLGPPWAMEQVPQLWACMRNVDVLLPPPAGSGWAETALVERWRLAVGAVEHLTPWLEGADRDALAGLIAEPLAQGELVSPDGSLPAGASPTVAAALTAGLVPALANLARRALEGQRDAGLLIKVITYCGPESSVLGRLLAYGQPAETAGFLVSIAESLRRCRVSPPPCNLPALQRSDGVWDFVLGVGLATSLSLLYKRLDTVLFAAWLPMISAAATGAPSPAPHPALERLTTALAASAVLWLPEQARLSRGYLAADSDPWAEVSADGHIVPPAAVMSLTIEGVLAWVELLPFLPESDGAPSGGSPAAEAGAAASSAGR</sequence>
<comment type="caution">
    <text evidence="2">The sequence shown here is derived from an EMBL/GenBank/DDBJ whole genome shotgun (WGS) entry which is preliminary data.</text>
</comment>
<evidence type="ECO:0000313" key="2">
    <source>
        <dbReference type="EMBL" id="KAG2489432.1"/>
    </source>
</evidence>
<dbReference type="OrthoDB" id="562405at2759"/>
<protein>
    <submittedName>
        <fullName evidence="2">Uncharacterized protein</fullName>
    </submittedName>
</protein>
<accession>A0A836BUW3</accession>
<proteinExistence type="predicted"/>
<gene>
    <name evidence="2" type="ORF">HYH03_012069</name>
</gene>